<sequence>MPRRTTKEKDMISDLPDEILVHCILCSLSIDEIFRTSILSKRWKHLWKNSSHLDFNWTRMNKSLLTRKLIATRNDAIKYGDIVKNMLHQHSGILFSCSFKHFLRLDVEVVKNLVEFVVEEKKKLSSLSLECELSYHHRRNIKYVMAEFKPKIFSSLCSLELTNYNLKLSVLSAFESCEKLKSLKLKSMFMENNIIDRILKKCLCLEKFSLIDSKGFDRLKIENQSLKTLEFLRLNVREIEVHVKELQDLVIDSLICLPKGLRIYSEKLLSFYSTYNPNAHWIWKSTDFLENCSDLLESQPTNIFRNLLTLSIDLDLNNIREAIPLSYVLLTCVHLNTLSINIPVKKATVSSEDYDYILSYPKSMFWEKREPYYFVLFNELKYVTIKGFTGKEQEVKFAELLITKSYVMEKMYIICGSTNVYKAKDLQSLPKRSSCLSIIIIDEFLWMHRMHATLLAAIQGAIRLD</sequence>
<accession>A0ACB0KHG2</accession>
<proteinExistence type="predicted"/>
<protein>
    <submittedName>
        <fullName evidence="1">Uncharacterized protein</fullName>
    </submittedName>
</protein>
<dbReference type="EMBL" id="CASHSV030000206">
    <property type="protein sequence ID" value="CAJ2655778.1"/>
    <property type="molecule type" value="Genomic_DNA"/>
</dbReference>
<reference evidence="1" key="1">
    <citation type="submission" date="2023-10" db="EMBL/GenBank/DDBJ databases">
        <authorList>
            <person name="Rodriguez Cubillos JULIANA M."/>
            <person name="De Vega J."/>
        </authorList>
    </citation>
    <scope>NUCLEOTIDE SEQUENCE</scope>
</reference>
<dbReference type="Proteomes" id="UP001177021">
    <property type="component" value="Unassembled WGS sequence"/>
</dbReference>
<organism evidence="1 2">
    <name type="scientific">Trifolium pratense</name>
    <name type="common">Red clover</name>
    <dbReference type="NCBI Taxonomy" id="57577"/>
    <lineage>
        <taxon>Eukaryota</taxon>
        <taxon>Viridiplantae</taxon>
        <taxon>Streptophyta</taxon>
        <taxon>Embryophyta</taxon>
        <taxon>Tracheophyta</taxon>
        <taxon>Spermatophyta</taxon>
        <taxon>Magnoliopsida</taxon>
        <taxon>eudicotyledons</taxon>
        <taxon>Gunneridae</taxon>
        <taxon>Pentapetalae</taxon>
        <taxon>rosids</taxon>
        <taxon>fabids</taxon>
        <taxon>Fabales</taxon>
        <taxon>Fabaceae</taxon>
        <taxon>Papilionoideae</taxon>
        <taxon>50 kb inversion clade</taxon>
        <taxon>NPAAA clade</taxon>
        <taxon>Hologalegina</taxon>
        <taxon>IRL clade</taxon>
        <taxon>Trifolieae</taxon>
        <taxon>Trifolium</taxon>
    </lineage>
</organism>
<evidence type="ECO:0000313" key="1">
    <source>
        <dbReference type="EMBL" id="CAJ2655778.1"/>
    </source>
</evidence>
<name>A0ACB0KHG2_TRIPR</name>
<evidence type="ECO:0000313" key="2">
    <source>
        <dbReference type="Proteomes" id="UP001177021"/>
    </source>
</evidence>
<keyword evidence="2" id="KW-1185">Reference proteome</keyword>
<gene>
    <name evidence="1" type="ORF">MILVUS5_LOCUS22652</name>
</gene>
<comment type="caution">
    <text evidence="1">The sequence shown here is derived from an EMBL/GenBank/DDBJ whole genome shotgun (WGS) entry which is preliminary data.</text>
</comment>